<dbReference type="Pfam" id="PF13349">
    <property type="entry name" value="DUF4097"/>
    <property type="match status" value="1"/>
</dbReference>
<dbReference type="PATRIC" id="fig|161398.10.peg.638"/>
<dbReference type="KEGG" id="pphe:PP2015_627"/>
<accession>A0A0S2JYK0</accession>
<evidence type="ECO:0000256" key="1">
    <source>
        <dbReference type="SAM" id="SignalP"/>
    </source>
</evidence>
<feature type="signal peptide" evidence="1">
    <location>
        <begin position="1"/>
        <end position="22"/>
    </location>
</feature>
<protein>
    <recommendedName>
        <fullName evidence="2">DUF4097 domain-containing protein</fullName>
    </recommendedName>
</protein>
<dbReference type="STRING" id="161398.PP2015_627"/>
<dbReference type="OrthoDB" id="9795347at2"/>
<evidence type="ECO:0000259" key="2">
    <source>
        <dbReference type="Pfam" id="PF13349"/>
    </source>
</evidence>
<dbReference type="Proteomes" id="UP000061457">
    <property type="component" value="Chromosome I"/>
</dbReference>
<sequence>MNLVKPTLLFALCALTSASVFAHNGQRYTETVEKTFSADAGTQLQIENTNGKVEIEAWGKDEVLVTATIYSKDKEGRERVEVELSQRGNTIDIETHFAKQFGWNNSGYAKVDYFINVPAHIELDDVELNNGSLSIKGVTGAVNASLNNGSMVATGLAGNTRVENNNGSVKLSFSDVLTDLSDVDVESQNGSITVYFPDSIDASIKAKSNNGSISNNFGLEVDKSRSNRKTLSGEIGSGKAKVTLSSNNGSIRIKNL</sequence>
<evidence type="ECO:0000313" key="3">
    <source>
        <dbReference type="EMBL" id="ALO41147.1"/>
    </source>
</evidence>
<dbReference type="InterPro" id="IPR025164">
    <property type="entry name" value="Toastrack_DUF4097"/>
</dbReference>
<dbReference type="AlphaFoldDB" id="A0A0S2JYK0"/>
<dbReference type="RefSeq" id="WP_058028908.1">
    <property type="nucleotide sequence ID" value="NZ_CP013187.1"/>
</dbReference>
<name>A0A0S2JYK0_9GAMM</name>
<feature type="domain" description="DUF4097" evidence="2">
    <location>
        <begin position="124"/>
        <end position="253"/>
    </location>
</feature>
<organism evidence="3 4">
    <name type="scientific">Pseudoalteromonas phenolica</name>
    <dbReference type="NCBI Taxonomy" id="161398"/>
    <lineage>
        <taxon>Bacteria</taxon>
        <taxon>Pseudomonadati</taxon>
        <taxon>Pseudomonadota</taxon>
        <taxon>Gammaproteobacteria</taxon>
        <taxon>Alteromonadales</taxon>
        <taxon>Pseudoalteromonadaceae</taxon>
        <taxon>Pseudoalteromonas</taxon>
    </lineage>
</organism>
<evidence type="ECO:0000313" key="4">
    <source>
        <dbReference type="Proteomes" id="UP000061457"/>
    </source>
</evidence>
<reference evidence="3 4" key="1">
    <citation type="submission" date="2015-11" db="EMBL/GenBank/DDBJ databases">
        <authorList>
            <person name="Zhang Y."/>
            <person name="Guo Z."/>
        </authorList>
    </citation>
    <scope>NUCLEOTIDE SEQUENCE [LARGE SCALE GENOMIC DNA]</scope>
    <source>
        <strain evidence="3 4">KCTC 12086</strain>
    </source>
</reference>
<keyword evidence="1" id="KW-0732">Signal</keyword>
<proteinExistence type="predicted"/>
<dbReference type="EMBL" id="CP013187">
    <property type="protein sequence ID" value="ALO41147.1"/>
    <property type="molecule type" value="Genomic_DNA"/>
</dbReference>
<feature type="chain" id="PRO_5006600829" description="DUF4097 domain-containing protein" evidence="1">
    <location>
        <begin position="23"/>
        <end position="256"/>
    </location>
</feature>
<keyword evidence="4" id="KW-1185">Reference proteome</keyword>
<gene>
    <name evidence="3" type="ORF">PP2015_627</name>
</gene>